<dbReference type="EMBL" id="CP158568">
    <property type="protein sequence ID" value="XBY45025.1"/>
    <property type="molecule type" value="Genomic_DNA"/>
</dbReference>
<dbReference type="KEGG" id="mflg:ABS361_01610"/>
<feature type="domain" description="Transglycosylase SLT" evidence="3">
    <location>
        <begin position="38"/>
        <end position="328"/>
    </location>
</feature>
<dbReference type="InterPro" id="IPR043426">
    <property type="entry name" value="MltB-like"/>
</dbReference>
<dbReference type="InterPro" id="IPR036366">
    <property type="entry name" value="PGBDSf"/>
</dbReference>
<dbReference type="CDD" id="cd13399">
    <property type="entry name" value="Slt35-like"/>
    <property type="match status" value="1"/>
</dbReference>
<feature type="chain" id="PRO_5044009065" evidence="1">
    <location>
        <begin position="29"/>
        <end position="407"/>
    </location>
</feature>
<dbReference type="Gene3D" id="1.10.101.10">
    <property type="entry name" value="PGBD-like superfamily/PGBD"/>
    <property type="match status" value="1"/>
</dbReference>
<keyword evidence="1" id="KW-0732">Signal</keyword>
<dbReference type="InterPro" id="IPR002477">
    <property type="entry name" value="Peptidoglycan-bd-like"/>
</dbReference>
<dbReference type="Gene3D" id="1.10.530.10">
    <property type="match status" value="1"/>
</dbReference>
<dbReference type="InterPro" id="IPR031304">
    <property type="entry name" value="SLT_2"/>
</dbReference>
<dbReference type="GO" id="GO:0009253">
    <property type="term" value="P:peptidoglycan catabolic process"/>
    <property type="evidence" value="ECO:0007669"/>
    <property type="project" value="TreeGrafter"/>
</dbReference>
<dbReference type="GO" id="GO:0008933">
    <property type="term" value="F:peptidoglycan lytic transglycosylase activity"/>
    <property type="evidence" value="ECO:0007669"/>
    <property type="project" value="TreeGrafter"/>
</dbReference>
<evidence type="ECO:0000259" key="2">
    <source>
        <dbReference type="Pfam" id="PF01471"/>
    </source>
</evidence>
<dbReference type="PANTHER" id="PTHR30163:SF8">
    <property type="entry name" value="LYTIC MUREIN TRANSGLYCOSYLASE"/>
    <property type="match status" value="1"/>
</dbReference>
<dbReference type="NCBIfam" id="TIGR02283">
    <property type="entry name" value="MltB_2"/>
    <property type="match status" value="1"/>
</dbReference>
<dbReference type="SUPFAM" id="SSF53955">
    <property type="entry name" value="Lysozyme-like"/>
    <property type="match status" value="1"/>
</dbReference>
<dbReference type="RefSeq" id="WP_407050118.1">
    <property type="nucleotide sequence ID" value="NZ_CP158568.1"/>
</dbReference>
<sequence length="407" mass="44330">MRFGLRVRGLVAALTIGTSVIAASAASAAVPCQKDGPFDKWLADVKAEAAAKGVSRAAIETGLAGVAFDPSIVRRDRGQGVFQQSFLQFSDRMVSADRMSRGKKMLQTHAALFSRIEKQYGVPPEVLVAFWGLETDFGSDLGKLPVITAVATLAYDCRRPDFFRPELIDLLRIVERGDLKPSEMLGDWAGELGHMQFTPTDYFKYGVDYDGDGRRDVRNSVPDAMASAANFLVGLGWRRGEPWLEEVHVPANLPWQEAGLDITHTRQEWAKAGVTRTGGRPLTADGLPASLILPMGRLGPAFLAYPNFQAYLGWNKAMVYSTTAAYYATRLDGAAPVTRGSAPGMMTTEQMRELQTLLHRQGFSNEPADGRLGNATRAAVKQAQLKYGLPADSYPTVELLAAMRAGR</sequence>
<dbReference type="Pfam" id="PF01471">
    <property type="entry name" value="PG_binding_1"/>
    <property type="match status" value="1"/>
</dbReference>
<protein>
    <submittedName>
        <fullName evidence="4">Lytic murein transglycosylase</fullName>
    </submittedName>
</protein>
<reference evidence="4" key="1">
    <citation type="submission" date="2024-06" db="EMBL/GenBank/DDBJ databases">
        <title>Methylostella associata gen. nov., sp. nov., a novel Ancalomicrobiaceae-affiliated facultatively methylotrophic bacteria that feed on methanotrophs of the genus Methylococcus.</title>
        <authorList>
            <person name="Saltykova V."/>
            <person name="Danilova O.V."/>
            <person name="Oshkin I.Y."/>
            <person name="Belova S.E."/>
            <person name="Pimenov N.V."/>
            <person name="Dedysh S.N."/>
        </authorList>
    </citation>
    <scope>NUCLEOTIDE SEQUENCE</scope>
    <source>
        <strain evidence="4">S20</strain>
    </source>
</reference>
<evidence type="ECO:0000259" key="3">
    <source>
        <dbReference type="Pfam" id="PF13406"/>
    </source>
</evidence>
<proteinExistence type="predicted"/>
<feature type="domain" description="Peptidoglycan binding-like" evidence="2">
    <location>
        <begin position="349"/>
        <end position="403"/>
    </location>
</feature>
<dbReference type="PANTHER" id="PTHR30163">
    <property type="entry name" value="MEMBRANE-BOUND LYTIC MUREIN TRANSGLYCOSYLASE B"/>
    <property type="match status" value="1"/>
</dbReference>
<gene>
    <name evidence="4" type="ORF">ABS361_01610</name>
</gene>
<feature type="signal peptide" evidence="1">
    <location>
        <begin position="1"/>
        <end position="28"/>
    </location>
</feature>
<evidence type="ECO:0000313" key="4">
    <source>
        <dbReference type="EMBL" id="XBY45025.1"/>
    </source>
</evidence>
<evidence type="ECO:0000256" key="1">
    <source>
        <dbReference type="SAM" id="SignalP"/>
    </source>
</evidence>
<dbReference type="AlphaFoldDB" id="A0AAU7XD75"/>
<accession>A0AAU7XD75</accession>
<organism evidence="4">
    <name type="scientific">Methyloraptor flagellatus</name>
    <dbReference type="NCBI Taxonomy" id="3162530"/>
    <lineage>
        <taxon>Bacteria</taxon>
        <taxon>Pseudomonadati</taxon>
        <taxon>Pseudomonadota</taxon>
        <taxon>Alphaproteobacteria</taxon>
        <taxon>Hyphomicrobiales</taxon>
        <taxon>Ancalomicrobiaceae</taxon>
        <taxon>Methyloraptor</taxon>
    </lineage>
</organism>
<name>A0AAU7XD75_9HYPH</name>
<dbReference type="Pfam" id="PF13406">
    <property type="entry name" value="SLT_2"/>
    <property type="match status" value="1"/>
</dbReference>
<dbReference type="InterPro" id="IPR036365">
    <property type="entry name" value="PGBD-like_sf"/>
</dbReference>
<dbReference type="Gene3D" id="1.10.8.350">
    <property type="entry name" value="Bacterial muramidase"/>
    <property type="match status" value="1"/>
</dbReference>
<dbReference type="InterPro" id="IPR011970">
    <property type="entry name" value="MltB_2"/>
</dbReference>
<dbReference type="SUPFAM" id="SSF47090">
    <property type="entry name" value="PGBD-like"/>
    <property type="match status" value="1"/>
</dbReference>
<dbReference type="InterPro" id="IPR023346">
    <property type="entry name" value="Lysozyme-like_dom_sf"/>
</dbReference>